<dbReference type="SFLD" id="SFLDG01082">
    <property type="entry name" value="B12-binding_domain_containing"/>
    <property type="match status" value="1"/>
</dbReference>
<dbReference type="GO" id="GO:0051539">
    <property type="term" value="F:4 iron, 4 sulfur cluster binding"/>
    <property type="evidence" value="ECO:0007669"/>
    <property type="project" value="UniProtKB-KW"/>
</dbReference>
<evidence type="ECO:0000313" key="10">
    <source>
        <dbReference type="Proteomes" id="UP000243406"/>
    </source>
</evidence>
<dbReference type="OrthoDB" id="1757175at2"/>
<dbReference type="Pfam" id="PF04055">
    <property type="entry name" value="Radical_SAM"/>
    <property type="match status" value="1"/>
</dbReference>
<keyword evidence="7" id="KW-0411">Iron-sulfur</keyword>
<dbReference type="EMBL" id="FUYN01000003">
    <property type="protein sequence ID" value="SKB47792.1"/>
    <property type="molecule type" value="Genomic_DNA"/>
</dbReference>
<accession>A0A1T5BKE3</accession>
<dbReference type="InterPro" id="IPR034466">
    <property type="entry name" value="Methyltransferase_Class_B"/>
</dbReference>
<dbReference type="InterPro" id="IPR006158">
    <property type="entry name" value="Cobalamin-bd"/>
</dbReference>
<evidence type="ECO:0000256" key="2">
    <source>
        <dbReference type="ARBA" id="ARBA00022603"/>
    </source>
</evidence>
<dbReference type="Gene3D" id="3.40.50.280">
    <property type="entry name" value="Cobalamin-binding domain"/>
    <property type="match status" value="1"/>
</dbReference>
<evidence type="ECO:0000256" key="4">
    <source>
        <dbReference type="ARBA" id="ARBA00022691"/>
    </source>
</evidence>
<dbReference type="RefSeq" id="WP_079589539.1">
    <property type="nucleotide sequence ID" value="NZ_FUYN01000003.1"/>
</dbReference>
<reference evidence="10" key="1">
    <citation type="submission" date="2017-02" db="EMBL/GenBank/DDBJ databases">
        <authorList>
            <person name="Varghese N."/>
            <person name="Submissions S."/>
        </authorList>
    </citation>
    <scope>NUCLEOTIDE SEQUENCE [LARGE SCALE GENOMIC DNA]</scope>
    <source>
        <strain evidence="10">ATCC 35199</strain>
    </source>
</reference>
<dbReference type="Gene3D" id="3.20.20.70">
    <property type="entry name" value="Aldolase class I"/>
    <property type="match status" value="1"/>
</dbReference>
<dbReference type="CDD" id="cd01335">
    <property type="entry name" value="Radical_SAM"/>
    <property type="match status" value="1"/>
</dbReference>
<dbReference type="SUPFAM" id="SSF102114">
    <property type="entry name" value="Radical SAM enzymes"/>
    <property type="match status" value="1"/>
</dbReference>
<dbReference type="InterPro" id="IPR007197">
    <property type="entry name" value="rSAM"/>
</dbReference>
<feature type="domain" description="Radical SAM core" evidence="8">
    <location>
        <begin position="173"/>
        <end position="395"/>
    </location>
</feature>
<keyword evidence="6" id="KW-0408">Iron</keyword>
<keyword evidence="10" id="KW-1185">Reference proteome</keyword>
<evidence type="ECO:0000313" key="9">
    <source>
        <dbReference type="EMBL" id="SKB47792.1"/>
    </source>
</evidence>
<proteinExistence type="predicted"/>
<dbReference type="GO" id="GO:0046872">
    <property type="term" value="F:metal ion binding"/>
    <property type="evidence" value="ECO:0007669"/>
    <property type="project" value="UniProtKB-KW"/>
</dbReference>
<comment type="cofactor">
    <cofactor evidence="1">
        <name>[4Fe-4S] cluster</name>
        <dbReference type="ChEBI" id="CHEBI:49883"/>
    </cofactor>
</comment>
<dbReference type="Pfam" id="PF02310">
    <property type="entry name" value="B12-binding"/>
    <property type="match status" value="1"/>
</dbReference>
<evidence type="ECO:0000256" key="1">
    <source>
        <dbReference type="ARBA" id="ARBA00001966"/>
    </source>
</evidence>
<dbReference type="SFLD" id="SFLDG01123">
    <property type="entry name" value="methyltransferase_(Class_B)"/>
    <property type="match status" value="1"/>
</dbReference>
<dbReference type="PROSITE" id="PS51918">
    <property type="entry name" value="RADICAL_SAM"/>
    <property type="match status" value="1"/>
</dbReference>
<keyword evidence="5" id="KW-0479">Metal-binding</keyword>
<gene>
    <name evidence="9" type="ORF">SAMN02745120_1692</name>
</gene>
<dbReference type="PANTHER" id="PTHR43409">
    <property type="entry name" value="ANAEROBIC MAGNESIUM-PROTOPORPHYRIN IX MONOMETHYL ESTER CYCLASE-RELATED"/>
    <property type="match status" value="1"/>
</dbReference>
<dbReference type="InterPro" id="IPR006638">
    <property type="entry name" value="Elp3/MiaA/NifB-like_rSAM"/>
</dbReference>
<keyword evidence="3" id="KW-0808">Transferase</keyword>
<dbReference type="SMART" id="SM00729">
    <property type="entry name" value="Elp3"/>
    <property type="match status" value="1"/>
</dbReference>
<evidence type="ECO:0000256" key="7">
    <source>
        <dbReference type="ARBA" id="ARBA00023014"/>
    </source>
</evidence>
<keyword evidence="2" id="KW-0489">Methyltransferase</keyword>
<sequence>MKILLVRPPRIKQAITLSNFMFSEPLGLEMIYSVFEQNHTVEIFDMMIEKLSIEEKILDFEPDRVGITSLCIDVLKVIELSNKIKACNSNIITFVGGTQALLSPESFFEPSIDYVFNYTTKDNLIKFLNNDSNIEGVYQKENSFKDSFPKGNNEYMLPNRASTLKYRAYYSYFGYRPAAIMEYGLGCESRCNFCLRWRIEGYKEIQIDRDITIADLNAITESTIMFIDNDFLSSRQKLSSFLDIIKELDLKKNYIIYGSVKGVIETQDLLKEFVRLGLRAILIGYETFKDEELMNYNKKITSSENFKASIILNELDIDVWASFMAHPDWDKDDFKNFRAHIKKIRPQITTINPLTPFPGLPLYEEYKDRLLFSAVDYEKWSFGQLIIKPSKISVRRYYYELMITYLYVNLFVNGNTKMLKKFGLMNVLRIGFGAVKASKNYIKLMLNG</sequence>
<organism evidence="9 10">
    <name type="scientific">Acetoanaerobium noterae</name>
    <dbReference type="NCBI Taxonomy" id="745369"/>
    <lineage>
        <taxon>Bacteria</taxon>
        <taxon>Bacillati</taxon>
        <taxon>Bacillota</taxon>
        <taxon>Clostridia</taxon>
        <taxon>Peptostreptococcales</taxon>
        <taxon>Filifactoraceae</taxon>
        <taxon>Acetoanaerobium</taxon>
    </lineage>
</organism>
<dbReference type="InterPro" id="IPR013785">
    <property type="entry name" value="Aldolase_TIM"/>
</dbReference>
<dbReference type="InterPro" id="IPR051198">
    <property type="entry name" value="BchE-like"/>
</dbReference>
<name>A0A1T5BKE3_9FIRM</name>
<dbReference type="InterPro" id="IPR058240">
    <property type="entry name" value="rSAM_sf"/>
</dbReference>
<dbReference type="GO" id="GO:0003824">
    <property type="term" value="F:catalytic activity"/>
    <property type="evidence" value="ECO:0007669"/>
    <property type="project" value="InterPro"/>
</dbReference>
<keyword evidence="4" id="KW-0949">S-adenosyl-L-methionine</keyword>
<protein>
    <submittedName>
        <fullName evidence="9">Radical SAM superfamily enzyme YgiQ, UPF0313 family</fullName>
    </submittedName>
</protein>
<evidence type="ECO:0000256" key="5">
    <source>
        <dbReference type="ARBA" id="ARBA00022723"/>
    </source>
</evidence>
<dbReference type="GO" id="GO:0005829">
    <property type="term" value="C:cytosol"/>
    <property type="evidence" value="ECO:0007669"/>
    <property type="project" value="TreeGrafter"/>
</dbReference>
<evidence type="ECO:0000256" key="6">
    <source>
        <dbReference type="ARBA" id="ARBA00023004"/>
    </source>
</evidence>
<dbReference type="GO" id="GO:0031419">
    <property type="term" value="F:cobalamin binding"/>
    <property type="evidence" value="ECO:0007669"/>
    <property type="project" value="InterPro"/>
</dbReference>
<dbReference type="Proteomes" id="UP000243406">
    <property type="component" value="Unassembled WGS sequence"/>
</dbReference>
<evidence type="ECO:0000256" key="3">
    <source>
        <dbReference type="ARBA" id="ARBA00022679"/>
    </source>
</evidence>
<dbReference type="AlphaFoldDB" id="A0A1T5BKE3"/>
<evidence type="ECO:0000259" key="8">
    <source>
        <dbReference type="PROSITE" id="PS51918"/>
    </source>
</evidence>
<dbReference type="PANTHER" id="PTHR43409:SF7">
    <property type="entry name" value="BLL1977 PROTEIN"/>
    <property type="match status" value="1"/>
</dbReference>
<dbReference type="SFLD" id="SFLDS00029">
    <property type="entry name" value="Radical_SAM"/>
    <property type="match status" value="1"/>
</dbReference>